<evidence type="ECO:0000313" key="1">
    <source>
        <dbReference type="EMBL" id="KAJ2999382.1"/>
    </source>
</evidence>
<reference evidence="1" key="1">
    <citation type="submission" date="2022-10" db="EMBL/GenBank/DDBJ databases">
        <title>Genome Sequence of Xylaria curta.</title>
        <authorList>
            <person name="Buettner E."/>
        </authorList>
    </citation>
    <scope>NUCLEOTIDE SEQUENCE</scope>
    <source>
        <strain evidence="1">Babe10</strain>
    </source>
</reference>
<sequence length="632" mass="69629">MDQDKFRAIIIGAGPVGLYTAHALRAAGINYVVLERRKQVVNYLGSMVFTWPQTVRLFDQIGLYEQAKDLSFGIHVKKRVSGQDGSLCTTSVFWDQMHENHGYPFLPILRSDVVKLLFENLPDADKNVRADANVVDVKTYEDGVEVHLTDGSIERGSIVIGADGVHSKTRSIMNRLGAATNREHQGAEQNPMLSTFHGIVGCAPNEFGLENGAFYESRGGDAAIQYTVADDMIHYTTLKPLVKPTSGPRKYSQEELEDYAESLSRVYVAPGLQFEKLWAKTDKVLVQMLNQEEGFAIRWHHDRIVLLGDAAHKTTSISGLGLTCGLHSAAVLANELHSVLEEHPNPPTKALALAFSRYQQARTGEAREIWTKGSKMVREMTSKSWINRFWDSGVSQGIGKSLTKVYLSRPNTTVIGSVRNFESEGVKELKAAPVADGSKLLLVHIESASPDDPKKAADELRKQGIDHIDVVIANAGGTTPVMPLDEVSQEDMVTCLKVNVCGPLALFQAFKPLLQKSENPKWTTLSSVSSSLGMIQEVRTDIAPAYGVSKAGLNWITMAIYVANEWLTTLHLHPGLVQTGPGNWIAREIGLKEAPYTIDQSVASIIKLTDEAKRETHSGRLIFSIDETDMPW</sequence>
<gene>
    <name evidence="1" type="ORF">NUW58_g10</name>
</gene>
<comment type="caution">
    <text evidence="1">The sequence shown here is derived from an EMBL/GenBank/DDBJ whole genome shotgun (WGS) entry which is preliminary data.</text>
</comment>
<dbReference type="Proteomes" id="UP001143856">
    <property type="component" value="Unassembled WGS sequence"/>
</dbReference>
<dbReference type="EMBL" id="JAPDGR010000002">
    <property type="protein sequence ID" value="KAJ2999382.1"/>
    <property type="molecule type" value="Genomic_DNA"/>
</dbReference>
<accession>A0ACC1PRA8</accession>
<organism evidence="1 2">
    <name type="scientific">Xylaria curta</name>
    <dbReference type="NCBI Taxonomy" id="42375"/>
    <lineage>
        <taxon>Eukaryota</taxon>
        <taxon>Fungi</taxon>
        <taxon>Dikarya</taxon>
        <taxon>Ascomycota</taxon>
        <taxon>Pezizomycotina</taxon>
        <taxon>Sordariomycetes</taxon>
        <taxon>Xylariomycetidae</taxon>
        <taxon>Xylariales</taxon>
        <taxon>Xylariaceae</taxon>
        <taxon>Xylaria</taxon>
    </lineage>
</organism>
<proteinExistence type="predicted"/>
<evidence type="ECO:0000313" key="2">
    <source>
        <dbReference type="Proteomes" id="UP001143856"/>
    </source>
</evidence>
<protein>
    <submittedName>
        <fullName evidence="1">Uncharacterized protein</fullName>
    </submittedName>
</protein>
<keyword evidence="2" id="KW-1185">Reference proteome</keyword>
<name>A0ACC1PRA8_9PEZI</name>